<evidence type="ECO:0000313" key="1">
    <source>
        <dbReference type="EMBL" id="AHC16351.1"/>
    </source>
</evidence>
<gene>
    <name evidence="1" type="ORF">L21SP2_3007</name>
</gene>
<organism evidence="1 2">
    <name type="scientific">Salinispira pacifica</name>
    <dbReference type="NCBI Taxonomy" id="1307761"/>
    <lineage>
        <taxon>Bacteria</taxon>
        <taxon>Pseudomonadati</taxon>
        <taxon>Spirochaetota</taxon>
        <taxon>Spirochaetia</taxon>
        <taxon>Spirochaetales</taxon>
        <taxon>Spirochaetaceae</taxon>
        <taxon>Salinispira</taxon>
    </lineage>
</organism>
<name>V5WMG8_9SPIO</name>
<dbReference type="AlphaFoldDB" id="V5WMG8"/>
<protein>
    <submittedName>
        <fullName evidence="1">Uncharacterized protein</fullName>
    </submittedName>
</protein>
<reference evidence="1 2" key="1">
    <citation type="journal article" date="2015" name="Stand. Genomic Sci.">
        <title>Complete genome sequence and description of Salinispira pacifica gen. nov., sp. nov., a novel spirochaete isolated form a hypersaline microbial mat.</title>
        <authorList>
            <person name="Ben Hania W."/>
            <person name="Joseph M."/>
            <person name="Schumann P."/>
            <person name="Bunk B."/>
            <person name="Fiebig A."/>
            <person name="Sproer C."/>
            <person name="Klenk H.P."/>
            <person name="Fardeau M.L."/>
            <person name="Spring S."/>
        </authorList>
    </citation>
    <scope>NUCLEOTIDE SEQUENCE [LARGE SCALE GENOMIC DNA]</scope>
    <source>
        <strain evidence="1 2">L21-RPul-D2</strain>
    </source>
</reference>
<proteinExistence type="predicted"/>
<keyword evidence="2" id="KW-1185">Reference proteome</keyword>
<dbReference type="Proteomes" id="UP000018680">
    <property type="component" value="Chromosome"/>
</dbReference>
<evidence type="ECO:0000313" key="2">
    <source>
        <dbReference type="Proteomes" id="UP000018680"/>
    </source>
</evidence>
<dbReference type="HOGENOM" id="CLU_2920117_0_0_12"/>
<dbReference type="KEGG" id="slr:L21SP2_3007"/>
<dbReference type="EMBL" id="CP006939">
    <property type="protein sequence ID" value="AHC16351.1"/>
    <property type="molecule type" value="Genomic_DNA"/>
</dbReference>
<sequence>MYGERESLFPLPMKRLSIILAGRKSLFLLQFNIQSTINLNICQEMAIQNNARWITQTYTRE</sequence>
<accession>V5WMG8</accession>